<evidence type="ECO:0000313" key="3">
    <source>
        <dbReference type="Proteomes" id="UP000077355"/>
    </source>
</evidence>
<proteinExistence type="predicted"/>
<comment type="caution">
    <text evidence="2">The sequence shown here is derived from an EMBL/GenBank/DDBJ whole genome shotgun (WGS) entry which is preliminary data.</text>
</comment>
<evidence type="ECO:0008006" key="4">
    <source>
        <dbReference type="Google" id="ProtNLM"/>
    </source>
</evidence>
<keyword evidence="1" id="KW-0472">Membrane</keyword>
<name>A0A168PGL5_9BACL</name>
<gene>
    <name evidence="2" type="ORF">PBAT_08675</name>
</gene>
<evidence type="ECO:0000313" key="2">
    <source>
        <dbReference type="EMBL" id="OAB46741.1"/>
    </source>
</evidence>
<dbReference type="Proteomes" id="UP000077355">
    <property type="component" value="Unassembled WGS sequence"/>
</dbReference>
<protein>
    <recommendedName>
        <fullName evidence="4">Magnesium citrate secondary transporter</fullName>
    </recommendedName>
</protein>
<keyword evidence="1" id="KW-1133">Transmembrane helix</keyword>
<evidence type="ECO:0000256" key="1">
    <source>
        <dbReference type="SAM" id="Phobius"/>
    </source>
</evidence>
<sequence length="129" mass="15551">MKKVIIRDAFIFVLCFIMYGLNEYIFKSLDVQLHWFFVGYYNDVLASIILLSYSSLLIVIFAKRQIEHFLLCSILIVLIGVFWEYVTPWYKKSTSDPLDLVAYYIGFLIYWFVVKYTRRKMKDMSYYLP</sequence>
<accession>A0A168PGL5</accession>
<feature type="transmembrane region" description="Helical" evidence="1">
    <location>
        <begin position="69"/>
        <end position="86"/>
    </location>
</feature>
<keyword evidence="1" id="KW-0812">Transmembrane</keyword>
<feature type="transmembrane region" description="Helical" evidence="1">
    <location>
        <begin position="98"/>
        <end position="114"/>
    </location>
</feature>
<dbReference type="RefSeq" id="WP_068648576.1">
    <property type="nucleotide sequence ID" value="NZ_CP043611.1"/>
</dbReference>
<feature type="transmembrane region" description="Helical" evidence="1">
    <location>
        <begin position="38"/>
        <end position="62"/>
    </location>
</feature>
<reference evidence="2 3" key="1">
    <citation type="submission" date="2016-03" db="EMBL/GenBank/DDBJ databases">
        <title>Draft genome sequence of Paenibacillus antarcticus CECT 5836.</title>
        <authorList>
            <person name="Shin S.-K."/>
            <person name="Yi H."/>
        </authorList>
    </citation>
    <scope>NUCLEOTIDE SEQUENCE [LARGE SCALE GENOMIC DNA]</scope>
    <source>
        <strain evidence="2 3">CECT 5836</strain>
    </source>
</reference>
<dbReference type="OrthoDB" id="2381855at2"/>
<keyword evidence="3" id="KW-1185">Reference proteome</keyword>
<dbReference type="AlphaFoldDB" id="A0A168PGL5"/>
<feature type="transmembrane region" description="Helical" evidence="1">
    <location>
        <begin position="9"/>
        <end position="26"/>
    </location>
</feature>
<organism evidence="2 3">
    <name type="scientific">Paenibacillus antarcticus</name>
    <dbReference type="NCBI Taxonomy" id="253703"/>
    <lineage>
        <taxon>Bacteria</taxon>
        <taxon>Bacillati</taxon>
        <taxon>Bacillota</taxon>
        <taxon>Bacilli</taxon>
        <taxon>Bacillales</taxon>
        <taxon>Paenibacillaceae</taxon>
        <taxon>Paenibacillus</taxon>
    </lineage>
</organism>
<dbReference type="EMBL" id="LVJI01000014">
    <property type="protein sequence ID" value="OAB46741.1"/>
    <property type="molecule type" value="Genomic_DNA"/>
</dbReference>